<dbReference type="Proteomes" id="UP001501570">
    <property type="component" value="Unassembled WGS sequence"/>
</dbReference>
<evidence type="ECO:0000313" key="3">
    <source>
        <dbReference type="Proteomes" id="UP001501570"/>
    </source>
</evidence>
<keyword evidence="3" id="KW-1185">Reference proteome</keyword>
<comment type="caution">
    <text evidence="2">The sequence shown here is derived from an EMBL/GenBank/DDBJ whole genome shotgun (WGS) entry which is preliminary data.</text>
</comment>
<dbReference type="Pfam" id="PF00480">
    <property type="entry name" value="ROK"/>
    <property type="match status" value="1"/>
</dbReference>
<dbReference type="EMBL" id="BAABJQ010000005">
    <property type="protein sequence ID" value="GAA5183697.1"/>
    <property type="molecule type" value="Genomic_DNA"/>
</dbReference>
<proteinExistence type="inferred from homology"/>
<name>A0ABP9RRC4_9ACTN</name>
<comment type="similarity">
    <text evidence="1">Belongs to the ROK (NagC/XylR) family.</text>
</comment>
<dbReference type="RefSeq" id="WP_345628819.1">
    <property type="nucleotide sequence ID" value="NZ_BAABJQ010000005.1"/>
</dbReference>
<dbReference type="InterPro" id="IPR043129">
    <property type="entry name" value="ATPase_NBD"/>
</dbReference>
<dbReference type="PROSITE" id="PS01125">
    <property type="entry name" value="ROK"/>
    <property type="match status" value="1"/>
</dbReference>
<dbReference type="InterPro" id="IPR000600">
    <property type="entry name" value="ROK"/>
</dbReference>
<sequence length="308" mass="31054">MPRTAMALDVGGTKLAAAVIGDDGALLSRRQVSTPAREGLPALEDAVLRVVAGAVEDAGRRPDAVGIGSAGPIDPSAGTVSPVNIPAWRGFPIVGLLERALPGRPVRLAGDGHCMALGEYWRGHQTSRALLGMVVSTGVGGGLVLDGQIQAGPTGNAGHIGHMVIDPRGPACPCGGRGCVEMFASGPSMLRWAHAHGWCGSDAGTDTRALADCARAGDPIARQAFDRAADAIALAVLCAAALADLDDVVIGGGVATGAHDLLLARIRDEVRRLAGPEFIRRVRIEPSALGGDAGLLGAAALALNPAAA</sequence>
<dbReference type="PANTHER" id="PTHR18964:SF169">
    <property type="entry name" value="N-ACETYLMANNOSAMINE KINASE"/>
    <property type="match status" value="1"/>
</dbReference>
<dbReference type="Gene3D" id="3.30.420.40">
    <property type="match status" value="2"/>
</dbReference>
<dbReference type="PANTHER" id="PTHR18964">
    <property type="entry name" value="ROK (REPRESSOR, ORF, KINASE) FAMILY"/>
    <property type="match status" value="1"/>
</dbReference>
<evidence type="ECO:0000256" key="1">
    <source>
        <dbReference type="ARBA" id="ARBA00006479"/>
    </source>
</evidence>
<gene>
    <name evidence="2" type="ORF">GCM10023322_23590</name>
</gene>
<evidence type="ECO:0000313" key="2">
    <source>
        <dbReference type="EMBL" id="GAA5183697.1"/>
    </source>
</evidence>
<dbReference type="InterPro" id="IPR049874">
    <property type="entry name" value="ROK_cs"/>
</dbReference>
<accession>A0ABP9RRC4</accession>
<reference evidence="3" key="1">
    <citation type="journal article" date="2019" name="Int. J. Syst. Evol. Microbiol.">
        <title>The Global Catalogue of Microorganisms (GCM) 10K type strain sequencing project: providing services to taxonomists for standard genome sequencing and annotation.</title>
        <authorList>
            <consortium name="The Broad Institute Genomics Platform"/>
            <consortium name="The Broad Institute Genome Sequencing Center for Infectious Disease"/>
            <person name="Wu L."/>
            <person name="Ma J."/>
        </authorList>
    </citation>
    <scope>NUCLEOTIDE SEQUENCE [LARGE SCALE GENOMIC DNA]</scope>
    <source>
        <strain evidence="3">JCM 18304</strain>
    </source>
</reference>
<dbReference type="SUPFAM" id="SSF53067">
    <property type="entry name" value="Actin-like ATPase domain"/>
    <property type="match status" value="1"/>
</dbReference>
<organism evidence="2 3">
    <name type="scientific">Rugosimonospora acidiphila</name>
    <dbReference type="NCBI Taxonomy" id="556531"/>
    <lineage>
        <taxon>Bacteria</taxon>
        <taxon>Bacillati</taxon>
        <taxon>Actinomycetota</taxon>
        <taxon>Actinomycetes</taxon>
        <taxon>Micromonosporales</taxon>
        <taxon>Micromonosporaceae</taxon>
        <taxon>Rugosimonospora</taxon>
    </lineage>
</organism>
<protein>
    <submittedName>
        <fullName evidence="2">ROK family protein</fullName>
    </submittedName>
</protein>